<keyword evidence="1" id="KW-1133">Transmembrane helix</keyword>
<name>A0A0F7L3K3_9VIRU</name>
<feature type="transmembrane region" description="Helical" evidence="1">
    <location>
        <begin position="6"/>
        <end position="31"/>
    </location>
</feature>
<reference evidence="2" key="2">
    <citation type="submission" date="2015-03" db="EMBL/GenBank/DDBJ databases">
        <authorList>
            <person name="Chow C.-E.T."/>
            <person name="Winget D.M."/>
            <person name="White R.A.III."/>
            <person name="Hallam S.J."/>
            <person name="Suttle C.A."/>
        </authorList>
    </citation>
    <scope>NUCLEOTIDE SEQUENCE</scope>
    <source>
        <strain evidence="2">Anoxic3_3</strain>
    </source>
</reference>
<evidence type="ECO:0000313" key="2">
    <source>
        <dbReference type="EMBL" id="AKH46042.1"/>
    </source>
</evidence>
<sequence>MIYVDLIFRTVTAFIMACTGIMFLSFAWAVYTTWTHKNFCDTGDKCPKNRRG</sequence>
<dbReference type="EMBL" id="KR029578">
    <property type="protein sequence ID" value="AKH46042.1"/>
    <property type="molecule type" value="Genomic_DNA"/>
</dbReference>
<evidence type="ECO:0000256" key="1">
    <source>
        <dbReference type="SAM" id="Phobius"/>
    </source>
</evidence>
<organism evidence="2">
    <name type="scientific">uncultured marine virus</name>
    <dbReference type="NCBI Taxonomy" id="186617"/>
    <lineage>
        <taxon>Viruses</taxon>
        <taxon>environmental samples</taxon>
    </lineage>
</organism>
<keyword evidence="1" id="KW-0472">Membrane</keyword>
<accession>A0A0F7L3K3</accession>
<reference evidence="2" key="1">
    <citation type="journal article" date="2015" name="Front. Microbiol.">
        <title>Combining genomic sequencing methods to explore viral diversity and reveal potential virus-host interactions.</title>
        <authorList>
            <person name="Chow C.E."/>
            <person name="Winget D.M."/>
            <person name="White R.A.III."/>
            <person name="Hallam S.J."/>
            <person name="Suttle C.A."/>
        </authorList>
    </citation>
    <scope>NUCLEOTIDE SEQUENCE</scope>
    <source>
        <strain evidence="2">Anoxic3_3</strain>
    </source>
</reference>
<keyword evidence="1" id="KW-0812">Transmembrane</keyword>
<proteinExistence type="predicted"/>
<protein>
    <submittedName>
        <fullName evidence="2">Uncharacterized protein</fullName>
    </submittedName>
</protein>